<dbReference type="InterPro" id="IPR003439">
    <property type="entry name" value="ABC_transporter-like_ATP-bd"/>
</dbReference>
<evidence type="ECO:0000256" key="4">
    <source>
        <dbReference type="ARBA" id="ARBA00022475"/>
    </source>
</evidence>
<comment type="similarity">
    <text evidence="2">Belongs to the ABC transporter superfamily.</text>
</comment>
<dbReference type="SUPFAM" id="SSF52540">
    <property type="entry name" value="P-loop containing nucleoside triphosphate hydrolases"/>
    <property type="match status" value="1"/>
</dbReference>
<dbReference type="SMART" id="SM00382">
    <property type="entry name" value="AAA"/>
    <property type="match status" value="1"/>
</dbReference>
<dbReference type="PANTHER" id="PTHR43166:SF35">
    <property type="entry name" value="L-CYSTINE IMPORT ATP-BINDING PROTEIN TCYN"/>
    <property type="match status" value="1"/>
</dbReference>
<dbReference type="InterPro" id="IPR027417">
    <property type="entry name" value="P-loop_NTPase"/>
</dbReference>
<evidence type="ECO:0000313" key="9">
    <source>
        <dbReference type="EMBL" id="AUG55786.1"/>
    </source>
</evidence>
<dbReference type="Pfam" id="PF00005">
    <property type="entry name" value="ABC_tran"/>
    <property type="match status" value="1"/>
</dbReference>
<dbReference type="OrthoDB" id="9802264at2"/>
<dbReference type="GO" id="GO:0015424">
    <property type="term" value="F:ABC-type amino acid transporter activity"/>
    <property type="evidence" value="ECO:0007669"/>
    <property type="project" value="InterPro"/>
</dbReference>
<evidence type="ECO:0000256" key="3">
    <source>
        <dbReference type="ARBA" id="ARBA00022448"/>
    </source>
</evidence>
<comment type="subcellular location">
    <subcellularLocation>
        <location evidence="1">Cell membrane</location>
        <topology evidence="1">Peripheral membrane protein</topology>
    </subcellularLocation>
</comment>
<sequence length="261" mass="28823">MSATPRLSVRNIRKSFGAHEVLRGISLDAHDGDVISVLGASGSGKSTFLRCINMLETADDGDVIVSGEEITMKTTSRGRGAASRKQLDRIRTELGMVFQSFNLWSHMTILENIIEGPVHVQKRPRAECIAEAEALLEKVGIADRKDYYPAHLSGGQKQRAAIARSLAMKPKVILFDEPTSALDPELVGEVLRVMRDLAADKMTMLVVTHEMGFARNVSNRVIFMREGQIDCEGTPDEMFGGQGSPYFQQFIRHMETENDAA</sequence>
<dbReference type="CDD" id="cd03262">
    <property type="entry name" value="ABC_HisP_GlnQ"/>
    <property type="match status" value="1"/>
</dbReference>
<evidence type="ECO:0000259" key="8">
    <source>
        <dbReference type="PROSITE" id="PS50893"/>
    </source>
</evidence>
<dbReference type="InterPro" id="IPR017871">
    <property type="entry name" value="ABC_transporter-like_CS"/>
</dbReference>
<dbReference type="PROSITE" id="PS50893">
    <property type="entry name" value="ABC_TRANSPORTER_2"/>
    <property type="match status" value="1"/>
</dbReference>
<organism evidence="10 12">
    <name type="scientific">Thalassospira marina</name>
    <dbReference type="NCBI Taxonomy" id="2048283"/>
    <lineage>
        <taxon>Bacteria</taxon>
        <taxon>Pseudomonadati</taxon>
        <taxon>Pseudomonadota</taxon>
        <taxon>Alphaproteobacteria</taxon>
        <taxon>Rhodospirillales</taxon>
        <taxon>Thalassospiraceae</taxon>
        <taxon>Thalassospira</taxon>
    </lineage>
</organism>
<reference evidence="10 12" key="1">
    <citation type="submission" date="2017-09" db="EMBL/GenBank/DDBJ databases">
        <title>Biodiversity and function of Thalassospira species in the particle-attached aromatic-hydrocarbon-degrading consortia from the surface seawater of the South China Sea.</title>
        <authorList>
            <person name="Dong C."/>
            <person name="Liu R."/>
            <person name="Shao Z."/>
        </authorList>
    </citation>
    <scope>NUCLEOTIDE SEQUENCE [LARGE SCALE GENOMIC DNA]</scope>
    <source>
        <strain evidence="10 12">CSC1P2</strain>
    </source>
</reference>
<dbReference type="RefSeq" id="WP_101266957.1">
    <property type="nucleotide sequence ID" value="NZ_CP024200.1"/>
</dbReference>
<evidence type="ECO:0000256" key="1">
    <source>
        <dbReference type="ARBA" id="ARBA00004202"/>
    </source>
</evidence>
<name>A0A2N3KTD7_9PROT</name>
<dbReference type="GO" id="GO:0005886">
    <property type="term" value="C:plasma membrane"/>
    <property type="evidence" value="ECO:0007669"/>
    <property type="project" value="UniProtKB-SubCell"/>
</dbReference>
<dbReference type="InterPro" id="IPR050086">
    <property type="entry name" value="MetN_ABC_transporter-like"/>
</dbReference>
<gene>
    <name evidence="10" type="ORF">COO20_12455</name>
    <name evidence="9" type="ORF">CSC3H3_23385</name>
</gene>
<dbReference type="InterPro" id="IPR030679">
    <property type="entry name" value="ABC_ATPase_HisP-typ"/>
</dbReference>
<keyword evidence="5" id="KW-0547">Nucleotide-binding</keyword>
<dbReference type="Gene3D" id="3.40.50.300">
    <property type="entry name" value="P-loop containing nucleotide triphosphate hydrolases"/>
    <property type="match status" value="1"/>
</dbReference>
<evidence type="ECO:0000256" key="7">
    <source>
        <dbReference type="ARBA" id="ARBA00023136"/>
    </source>
</evidence>
<proteinExistence type="inferred from homology"/>
<dbReference type="InterPro" id="IPR003593">
    <property type="entry name" value="AAA+_ATPase"/>
</dbReference>
<dbReference type="GO" id="GO:0016887">
    <property type="term" value="F:ATP hydrolysis activity"/>
    <property type="evidence" value="ECO:0007669"/>
    <property type="project" value="InterPro"/>
</dbReference>
<dbReference type="GO" id="GO:0005524">
    <property type="term" value="F:ATP binding"/>
    <property type="evidence" value="ECO:0007669"/>
    <property type="project" value="UniProtKB-KW"/>
</dbReference>
<geneLocation type="plasmid" evidence="9">
    <name>pCSC3H3</name>
</geneLocation>
<dbReference type="PROSITE" id="PS00211">
    <property type="entry name" value="ABC_TRANSPORTER_1"/>
    <property type="match status" value="1"/>
</dbReference>
<geneLocation type="plasmid" evidence="11">
    <name>pcsc3h3</name>
</geneLocation>
<keyword evidence="9" id="KW-0614">Plasmid</keyword>
<dbReference type="AlphaFoldDB" id="A0A2N3KTD7"/>
<protein>
    <submittedName>
        <fullName evidence="10">Histidine/lysine/arginine/ornithine ABC transporter ATP-binding protein</fullName>
    </submittedName>
</protein>
<dbReference type="Proteomes" id="UP000233597">
    <property type="component" value="Unassembled WGS sequence"/>
</dbReference>
<dbReference type="KEGG" id="thac:CSC3H3_23385"/>
<evidence type="ECO:0000313" key="10">
    <source>
        <dbReference type="EMBL" id="PKR53815.1"/>
    </source>
</evidence>
<feature type="domain" description="ABC transporter" evidence="8">
    <location>
        <begin position="7"/>
        <end position="251"/>
    </location>
</feature>
<evidence type="ECO:0000256" key="6">
    <source>
        <dbReference type="ARBA" id="ARBA00022840"/>
    </source>
</evidence>
<dbReference type="EMBL" id="CP024200">
    <property type="protein sequence ID" value="AUG55786.1"/>
    <property type="molecule type" value="Genomic_DNA"/>
</dbReference>
<keyword evidence="7" id="KW-0472">Membrane</keyword>
<dbReference type="FunFam" id="3.40.50.300:FF:000020">
    <property type="entry name" value="Amino acid ABC transporter ATP-binding component"/>
    <property type="match status" value="1"/>
</dbReference>
<evidence type="ECO:0000313" key="11">
    <source>
        <dbReference type="Proteomes" id="UP000233458"/>
    </source>
</evidence>
<evidence type="ECO:0000256" key="5">
    <source>
        <dbReference type="ARBA" id="ARBA00022741"/>
    </source>
</evidence>
<dbReference type="PIRSF" id="PIRSF039085">
    <property type="entry name" value="ABC_ATPase_HisP"/>
    <property type="match status" value="1"/>
</dbReference>
<reference evidence="9 11" key="2">
    <citation type="submission" date="2017-10" db="EMBL/GenBank/DDBJ databases">
        <title>Biodiversity and function of Thalassospira species in the particle-attached aromatic-hydrocarbon-degrading consortia from the surface seawater of the China South Sea.</title>
        <authorList>
            <person name="Dong C."/>
            <person name="Liu R."/>
            <person name="Shao Z."/>
        </authorList>
    </citation>
    <scope>NUCLEOTIDE SEQUENCE [LARGE SCALE GENOMIC DNA]</scope>
    <source>
        <strain evidence="9 11">CSC3H3</strain>
        <plasmid evidence="9">pCSC3H3</plasmid>
        <plasmid evidence="11">pcsc3h3</plasmid>
    </source>
</reference>
<keyword evidence="11" id="KW-1185">Reference proteome</keyword>
<dbReference type="PANTHER" id="PTHR43166">
    <property type="entry name" value="AMINO ACID IMPORT ATP-BINDING PROTEIN"/>
    <property type="match status" value="1"/>
</dbReference>
<keyword evidence="3" id="KW-0813">Transport</keyword>
<dbReference type="Proteomes" id="UP000233458">
    <property type="component" value="Plasmid pCSC3H3"/>
</dbReference>
<keyword evidence="4" id="KW-1003">Cell membrane</keyword>
<evidence type="ECO:0000313" key="12">
    <source>
        <dbReference type="Proteomes" id="UP000233597"/>
    </source>
</evidence>
<dbReference type="EMBL" id="NWTK01000007">
    <property type="protein sequence ID" value="PKR53815.1"/>
    <property type="molecule type" value="Genomic_DNA"/>
</dbReference>
<accession>A0A2N3KTD7</accession>
<evidence type="ECO:0000256" key="2">
    <source>
        <dbReference type="ARBA" id="ARBA00005417"/>
    </source>
</evidence>
<keyword evidence="6 10" id="KW-0067">ATP-binding</keyword>